<keyword evidence="8" id="KW-0902">Two-component regulatory system</keyword>
<keyword evidence="4 12" id="KW-0808">Transferase</keyword>
<sequence>MNRWLRQFKWCIAVWTTLTVSAFSAESGALINSVPELRKLSVEQAQQGLPLDLQGQVIYIHHKLDTCVVYDDGRGAYVYTEPGRELLNKVSQGDIIRVRGRSSEGGFAPSIEAESVEVLDQQPLPDGKGYYDDHHMHPNVDCKWVREVGRIVNHSSMVQEQHILVEVERHSRIFDVLVPYSKESEDKLAELQFRVVSFDSVAATVFNEQRQAIGRILLVSSAEDFKTDVQYAQYEKEDEVAVHELVRFSSPFRSLIKTSGTVIYQDAHEMYIRGAKACLRILHSKPTDAVLGNHVAAVGFPEPGPVSPSFRARSIEVLEEGAQPEPVRVELGEAIDPSLNYELIEIEAVLVEHGKRFDVDGLKQPTLLCRAGEHLFEVRYPSGYAGPDHLSSGSKLRLTGVCDLIRGSYQRWRLHVVGFQLRLRSPEDVVVLVPPPWWNSQRLLWLAGITLSSAIVLLAWVFMLRKTVARQTRIITDQVEVETLQHERQRIARELHDTLAQSLVGMGIQLRSRIGRMTSNMAEICQALREGAPEGDPKQAMADQIEQAASEDRASLMSIWDNMGRCSEEARSSIVYLRSGKAGRMGLITVLKEVLEPLANEIDVQLGIKVMGEPRAIKEEAERGLMLTTKEAVTNAIRHSSAEQIHVLVTYTDTGLQIEVRDEGNGFDPEAVQKRGHYGLVGMKERVKQLGGTLEVDSVVGKGTVVCIVFESTETWEV</sequence>
<dbReference type="PANTHER" id="PTHR24421">
    <property type="entry name" value="NITRATE/NITRITE SENSOR PROTEIN NARX-RELATED"/>
    <property type="match status" value="1"/>
</dbReference>
<dbReference type="EMBL" id="CP001998">
    <property type="protein sequence ID" value="ADE54015.1"/>
    <property type="molecule type" value="Genomic_DNA"/>
</dbReference>
<dbReference type="Gene3D" id="3.30.565.10">
    <property type="entry name" value="Histidine kinase-like ATPase, C-terminal domain"/>
    <property type="match status" value="1"/>
</dbReference>
<comment type="catalytic activity">
    <reaction evidence="1">
        <text>ATP + protein L-histidine = ADP + protein N-phospho-L-histidine.</text>
        <dbReference type="EC" id="2.7.13.3"/>
    </reaction>
</comment>
<keyword evidence="13" id="KW-1185">Reference proteome</keyword>
<dbReference type="InterPro" id="IPR011712">
    <property type="entry name" value="Sig_transdc_His_kin_sub3_dim/P"/>
</dbReference>
<keyword evidence="10" id="KW-0732">Signal</keyword>
<proteinExistence type="predicted"/>
<evidence type="ECO:0000256" key="5">
    <source>
        <dbReference type="ARBA" id="ARBA00022741"/>
    </source>
</evidence>
<feature type="transmembrane region" description="Helical" evidence="9">
    <location>
        <begin position="443"/>
        <end position="464"/>
    </location>
</feature>
<keyword evidence="5" id="KW-0547">Nucleotide-binding</keyword>
<dbReference type="eggNOG" id="COG4585">
    <property type="taxonomic scope" value="Bacteria"/>
</dbReference>
<dbReference type="GO" id="GO:0000155">
    <property type="term" value="F:phosphorelay sensor kinase activity"/>
    <property type="evidence" value="ECO:0007669"/>
    <property type="project" value="InterPro"/>
</dbReference>
<dbReference type="AlphaFoldDB" id="D5ER22"/>
<dbReference type="Gene3D" id="1.20.5.1930">
    <property type="match status" value="1"/>
</dbReference>
<keyword evidence="3" id="KW-0597">Phosphoprotein</keyword>
<keyword evidence="7" id="KW-0067">ATP-binding</keyword>
<dbReference type="SUPFAM" id="SSF55874">
    <property type="entry name" value="ATPase domain of HSP90 chaperone/DNA topoisomerase II/histidine kinase"/>
    <property type="match status" value="1"/>
</dbReference>
<dbReference type="EC" id="2.7.13.3" evidence="2"/>
<evidence type="ECO:0000256" key="6">
    <source>
        <dbReference type="ARBA" id="ARBA00022777"/>
    </source>
</evidence>
<evidence type="ECO:0000259" key="11">
    <source>
        <dbReference type="PROSITE" id="PS50109"/>
    </source>
</evidence>
<gene>
    <name evidence="12" type="ordered locus">Caka_0993</name>
</gene>
<reference evidence="12 13" key="1">
    <citation type="journal article" date="2010" name="Stand. Genomic Sci.">
        <title>Complete genome sequence of Coraliomargarita akajimensis type strain (04OKA010-24).</title>
        <authorList>
            <person name="Mavromatis K."/>
            <person name="Abt B."/>
            <person name="Brambilla E."/>
            <person name="Lapidus A."/>
            <person name="Copeland A."/>
            <person name="Deshpande S."/>
            <person name="Nolan M."/>
            <person name="Lucas S."/>
            <person name="Tice H."/>
            <person name="Cheng J.F."/>
            <person name="Han C."/>
            <person name="Detter J.C."/>
            <person name="Woyke T."/>
            <person name="Goodwin L."/>
            <person name="Pitluck S."/>
            <person name="Held B."/>
            <person name="Brettin T."/>
            <person name="Tapia R."/>
            <person name="Ivanova N."/>
            <person name="Mikhailova N."/>
            <person name="Pati A."/>
            <person name="Liolios K."/>
            <person name="Chen A."/>
            <person name="Palaniappan K."/>
            <person name="Land M."/>
            <person name="Hauser L."/>
            <person name="Chang Y.J."/>
            <person name="Jeffries C.D."/>
            <person name="Rohde M."/>
            <person name="Goker M."/>
            <person name="Bristow J."/>
            <person name="Eisen J.A."/>
            <person name="Markowitz V."/>
            <person name="Hugenholtz P."/>
            <person name="Klenk H.P."/>
            <person name="Kyrpides N.C."/>
        </authorList>
    </citation>
    <scope>NUCLEOTIDE SEQUENCE [LARGE SCALE GENOMIC DNA]</scope>
    <source>
        <strain evidence="13">DSM 45221 / IAM 15411 / JCM 23193 / KCTC 12865</strain>
    </source>
</reference>
<keyword evidence="9" id="KW-0472">Membrane</keyword>
<dbReference type="SMART" id="SM00387">
    <property type="entry name" value="HATPase_c"/>
    <property type="match status" value="1"/>
</dbReference>
<evidence type="ECO:0000256" key="4">
    <source>
        <dbReference type="ARBA" id="ARBA00022679"/>
    </source>
</evidence>
<evidence type="ECO:0000256" key="8">
    <source>
        <dbReference type="ARBA" id="ARBA00023012"/>
    </source>
</evidence>
<dbReference type="PROSITE" id="PS50109">
    <property type="entry name" value="HIS_KIN"/>
    <property type="match status" value="1"/>
</dbReference>
<dbReference type="KEGG" id="caa:Caka_0993"/>
<keyword evidence="6 12" id="KW-0418">Kinase</keyword>
<evidence type="ECO:0000313" key="12">
    <source>
        <dbReference type="EMBL" id="ADE54015.1"/>
    </source>
</evidence>
<protein>
    <recommendedName>
        <fullName evidence="2">histidine kinase</fullName>
        <ecNumber evidence="2">2.7.13.3</ecNumber>
    </recommendedName>
</protein>
<dbReference type="Pfam" id="PF07730">
    <property type="entry name" value="HisKA_3"/>
    <property type="match status" value="1"/>
</dbReference>
<feature type="domain" description="Histidine kinase" evidence="11">
    <location>
        <begin position="625"/>
        <end position="714"/>
    </location>
</feature>
<keyword evidence="9" id="KW-0812">Transmembrane</keyword>
<dbReference type="STRING" id="583355.Caka_0993"/>
<organism evidence="12 13">
    <name type="scientific">Coraliomargarita akajimensis (strain DSM 45221 / IAM 15411 / JCM 23193 / KCTC 12865 / 04OKA010-24)</name>
    <dbReference type="NCBI Taxonomy" id="583355"/>
    <lineage>
        <taxon>Bacteria</taxon>
        <taxon>Pseudomonadati</taxon>
        <taxon>Verrucomicrobiota</taxon>
        <taxon>Opitutia</taxon>
        <taxon>Puniceicoccales</taxon>
        <taxon>Coraliomargaritaceae</taxon>
        <taxon>Coraliomargarita</taxon>
    </lineage>
</organism>
<evidence type="ECO:0000256" key="3">
    <source>
        <dbReference type="ARBA" id="ARBA00022553"/>
    </source>
</evidence>
<evidence type="ECO:0000256" key="9">
    <source>
        <dbReference type="SAM" id="Phobius"/>
    </source>
</evidence>
<dbReference type="InterPro" id="IPR003594">
    <property type="entry name" value="HATPase_dom"/>
</dbReference>
<dbReference type="GO" id="GO:0046983">
    <property type="term" value="F:protein dimerization activity"/>
    <property type="evidence" value="ECO:0007669"/>
    <property type="project" value="InterPro"/>
</dbReference>
<accession>D5ER22</accession>
<evidence type="ECO:0000313" key="13">
    <source>
        <dbReference type="Proteomes" id="UP000000925"/>
    </source>
</evidence>
<dbReference type="Proteomes" id="UP000000925">
    <property type="component" value="Chromosome"/>
</dbReference>
<name>D5ER22_CORAD</name>
<keyword evidence="9" id="KW-1133">Transmembrane helix</keyword>
<evidence type="ECO:0000256" key="1">
    <source>
        <dbReference type="ARBA" id="ARBA00000085"/>
    </source>
</evidence>
<evidence type="ECO:0000256" key="2">
    <source>
        <dbReference type="ARBA" id="ARBA00012438"/>
    </source>
</evidence>
<dbReference type="Pfam" id="PF02518">
    <property type="entry name" value="HATPase_c"/>
    <property type="match status" value="1"/>
</dbReference>
<dbReference type="OrthoDB" id="9781904at2"/>
<feature type="chain" id="PRO_5003071689" description="histidine kinase" evidence="10">
    <location>
        <begin position="25"/>
        <end position="718"/>
    </location>
</feature>
<dbReference type="RefSeq" id="WP_013042737.1">
    <property type="nucleotide sequence ID" value="NC_014008.1"/>
</dbReference>
<dbReference type="GO" id="GO:0005524">
    <property type="term" value="F:ATP binding"/>
    <property type="evidence" value="ECO:0007669"/>
    <property type="project" value="UniProtKB-KW"/>
</dbReference>
<dbReference type="InterPro" id="IPR050482">
    <property type="entry name" value="Sensor_HK_TwoCompSys"/>
</dbReference>
<dbReference type="GO" id="GO:0016020">
    <property type="term" value="C:membrane"/>
    <property type="evidence" value="ECO:0007669"/>
    <property type="project" value="InterPro"/>
</dbReference>
<evidence type="ECO:0000256" key="7">
    <source>
        <dbReference type="ARBA" id="ARBA00022840"/>
    </source>
</evidence>
<dbReference type="HOGENOM" id="CLU_023503_0_0_0"/>
<feature type="signal peptide" evidence="10">
    <location>
        <begin position="1"/>
        <end position="24"/>
    </location>
</feature>
<dbReference type="InterPro" id="IPR005467">
    <property type="entry name" value="His_kinase_dom"/>
</dbReference>
<evidence type="ECO:0000256" key="10">
    <source>
        <dbReference type="SAM" id="SignalP"/>
    </source>
</evidence>
<dbReference type="CDD" id="cd16917">
    <property type="entry name" value="HATPase_UhpB-NarQ-NarX-like"/>
    <property type="match status" value="1"/>
</dbReference>
<dbReference type="PANTHER" id="PTHR24421:SF10">
    <property type="entry name" value="NITRATE_NITRITE SENSOR PROTEIN NARQ"/>
    <property type="match status" value="1"/>
</dbReference>
<dbReference type="InterPro" id="IPR036890">
    <property type="entry name" value="HATPase_C_sf"/>
</dbReference>